<evidence type="ECO:0000313" key="2">
    <source>
        <dbReference type="Proteomes" id="UP000037997"/>
    </source>
</evidence>
<proteinExistence type="predicted"/>
<sequence length="92" mass="10954">MEIVEFDLTIPANNYIASKFYPFIFIPKDTIAERILYHEYDYGKVSQGYQKDRNEFYYNILAGIQSDKYWSSSYHKLTKAYKQFQAKGVENV</sequence>
<accession>A0A0N0LSH1</accession>
<evidence type="ECO:0000313" key="1">
    <source>
        <dbReference type="EMBL" id="KPH54758.1"/>
    </source>
</evidence>
<dbReference type="Proteomes" id="UP000037997">
    <property type="component" value="Unassembled WGS sequence"/>
</dbReference>
<gene>
    <name evidence="1" type="ORF">HPU229334_12520</name>
</gene>
<dbReference type="EMBL" id="JNOC01000095">
    <property type="protein sequence ID" value="KPH54758.1"/>
    <property type="molecule type" value="Genomic_DNA"/>
</dbReference>
<organism evidence="1 2">
    <name type="scientific">Helicobacter pullorum</name>
    <dbReference type="NCBI Taxonomy" id="35818"/>
    <lineage>
        <taxon>Bacteria</taxon>
        <taxon>Pseudomonadati</taxon>
        <taxon>Campylobacterota</taxon>
        <taxon>Epsilonproteobacteria</taxon>
        <taxon>Campylobacterales</taxon>
        <taxon>Helicobacteraceae</taxon>
        <taxon>Helicobacter</taxon>
    </lineage>
</organism>
<dbReference type="PATRIC" id="fig|35818.11.peg.2470"/>
<name>A0A0N0LSH1_9HELI</name>
<dbReference type="AlphaFoldDB" id="A0A0N0LSH1"/>
<reference evidence="1 2" key="1">
    <citation type="submission" date="2014-06" db="EMBL/GenBank/DDBJ databases">
        <title>Helicobacter pullorum isolates in fresh chicken meat - phenotypic and genotypic features.</title>
        <authorList>
            <person name="Borges V."/>
            <person name="Santos A."/>
            <person name="Correia C.B."/>
            <person name="Saraiva M."/>
            <person name="Menard A."/>
            <person name="Vieira L."/>
            <person name="Sampaio D.A."/>
            <person name="Gomes J.P."/>
            <person name="Oleastro M."/>
        </authorList>
    </citation>
    <scope>NUCLEOTIDE SEQUENCE [LARGE SCALE GENOMIC DNA]</scope>
    <source>
        <strain evidence="1 2">229334/12</strain>
    </source>
</reference>
<protein>
    <submittedName>
        <fullName evidence="1">Uncharacterized protein</fullName>
    </submittedName>
</protein>
<comment type="caution">
    <text evidence="1">The sequence shown here is derived from an EMBL/GenBank/DDBJ whole genome shotgun (WGS) entry which is preliminary data.</text>
</comment>